<dbReference type="GO" id="GO:0030288">
    <property type="term" value="C:outer membrane-bounded periplasmic space"/>
    <property type="evidence" value="ECO:0007669"/>
    <property type="project" value="TreeGrafter"/>
</dbReference>
<dbReference type="PANTHER" id="PTHR30404:SF0">
    <property type="entry name" value="N-ACETYLMURAMOYL-L-ALANINE AMIDASE AMIC"/>
    <property type="match status" value="1"/>
</dbReference>
<name>A0A8J8CNW9_9CYAN</name>
<dbReference type="Proteomes" id="UP000646053">
    <property type="component" value="Unassembled WGS sequence"/>
</dbReference>
<gene>
    <name evidence="4" type="ORF">GS601_16535</name>
</gene>
<evidence type="ECO:0000256" key="1">
    <source>
        <dbReference type="ARBA" id="ARBA00022801"/>
    </source>
</evidence>
<keyword evidence="1" id="KW-0378">Hydrolase</keyword>
<dbReference type="EMBL" id="WVIE01000021">
    <property type="protein sequence ID" value="NDJ18872.1"/>
    <property type="molecule type" value="Genomic_DNA"/>
</dbReference>
<reference evidence="4" key="1">
    <citation type="submission" date="2019-12" db="EMBL/GenBank/DDBJ databases">
        <title>High-Quality draft genome sequences of three cyanobacteria isolated from the limestone walls of the Old Cathedral of Coimbra.</title>
        <authorList>
            <person name="Tiago I."/>
            <person name="Soares F."/>
            <person name="Portugal A."/>
        </authorList>
    </citation>
    <scope>NUCLEOTIDE SEQUENCE</scope>
    <source>
        <strain evidence="4">A</strain>
    </source>
</reference>
<evidence type="ECO:0000259" key="3">
    <source>
        <dbReference type="SMART" id="SM00646"/>
    </source>
</evidence>
<dbReference type="SUPFAM" id="SSF53187">
    <property type="entry name" value="Zn-dependent exopeptidases"/>
    <property type="match status" value="1"/>
</dbReference>
<sequence length="634" mass="67925">MHTRRTTLKRDQVNAKENQIGGTLNSYLHSLLLPFFLFLLAAPAQAARLQSWRFDAAQNRLDFTTDDGVQPKAQLIENPTRLVIDLPGTTLGRPAVSQSYNGAIRSVRVGQFEKGTTRIVMELAPGYTLDPSQVRFRGATAQQWSVQVPTPQLTGSNAGAVLAAPPLGSPPSVSALPLPNTLPTVSSSGTAGTLIQSIQATQDGFFLRTNAGQPQIRSVRSGDRRQMYIDVYGATLSPSAFPRDLPGRQNGVSRFQVSQFQASPPVVRLTLALSPDSPNWQASVSGTGSTGGIVVLPQKAGSATVPTVESPRNSGSQTPSEGAKIQSVDYDAANNQILIRADQPIIYTSGWDRPTGAYRITVPSAKLDSNIRGPQLPTNSPLLQVRIRQEGTNVAVLMTPASGVQVGTANQPSRQLVSLPFNRASASFPPNPTPGNTIPVPPPTNPSPVQPRPRTPNGRLVVVIDPGHGGPDPGAVGIGNLYEKNVVLDISRQVAALLEQQGIQAILTRPDDRDLDLEPRVAIAERANATVFVSIHANAISMSRPDINGLETYYFSSGLGLAQSIHRSVLQGTGTRDRRVRQARFYVIRRTSMPSVLVEVGFVTGAEDAPKLATASYRQQLAQSIARGIVNYLR</sequence>
<evidence type="ECO:0000313" key="4">
    <source>
        <dbReference type="EMBL" id="NDJ18872.1"/>
    </source>
</evidence>
<dbReference type="Gene3D" id="3.40.630.40">
    <property type="entry name" value="Zn-dependent exopeptidases"/>
    <property type="match status" value="1"/>
</dbReference>
<organism evidence="4 5">
    <name type="scientific">Myxacorys almedinensis A</name>
    <dbReference type="NCBI Taxonomy" id="2690445"/>
    <lineage>
        <taxon>Bacteria</taxon>
        <taxon>Bacillati</taxon>
        <taxon>Cyanobacteriota</taxon>
        <taxon>Cyanophyceae</taxon>
        <taxon>Leptolyngbyales</taxon>
        <taxon>Leptolyngbyaceae</taxon>
        <taxon>Myxacorys</taxon>
        <taxon>Myxacorys almedinensis</taxon>
    </lineage>
</organism>
<comment type="caution">
    <text evidence="4">The sequence shown here is derived from an EMBL/GenBank/DDBJ whole genome shotgun (WGS) entry which is preliminary data.</text>
</comment>
<proteinExistence type="predicted"/>
<feature type="compositionally biased region" description="Polar residues" evidence="2">
    <location>
        <begin position="304"/>
        <end position="320"/>
    </location>
</feature>
<dbReference type="PANTHER" id="PTHR30404">
    <property type="entry name" value="N-ACETYLMURAMOYL-L-ALANINE AMIDASE"/>
    <property type="match status" value="1"/>
</dbReference>
<evidence type="ECO:0000256" key="2">
    <source>
        <dbReference type="SAM" id="MobiDB-lite"/>
    </source>
</evidence>
<dbReference type="AlphaFoldDB" id="A0A8J8CNW9"/>
<dbReference type="Pfam" id="PF11741">
    <property type="entry name" value="AMIN"/>
    <property type="match status" value="1"/>
</dbReference>
<feature type="region of interest" description="Disordered" evidence="2">
    <location>
        <begin position="426"/>
        <end position="456"/>
    </location>
</feature>
<dbReference type="Pfam" id="PF01520">
    <property type="entry name" value="Amidase_3"/>
    <property type="match status" value="1"/>
</dbReference>
<accession>A0A8J8CNW9</accession>
<dbReference type="InterPro" id="IPR002508">
    <property type="entry name" value="MurNAc-LAA_cat"/>
</dbReference>
<feature type="domain" description="MurNAc-LAA" evidence="3">
    <location>
        <begin position="521"/>
        <end position="630"/>
    </location>
</feature>
<dbReference type="CDD" id="cd02696">
    <property type="entry name" value="MurNAc-LAA"/>
    <property type="match status" value="1"/>
</dbReference>
<evidence type="ECO:0000313" key="5">
    <source>
        <dbReference type="Proteomes" id="UP000646053"/>
    </source>
</evidence>
<protein>
    <submittedName>
        <fullName evidence="4">AMIN domain-containing protein</fullName>
    </submittedName>
</protein>
<feature type="region of interest" description="Disordered" evidence="2">
    <location>
        <begin position="302"/>
        <end position="323"/>
    </location>
</feature>
<dbReference type="Gene3D" id="2.60.40.3500">
    <property type="match status" value="1"/>
</dbReference>
<feature type="compositionally biased region" description="Pro residues" evidence="2">
    <location>
        <begin position="429"/>
        <end position="454"/>
    </location>
</feature>
<dbReference type="InterPro" id="IPR021731">
    <property type="entry name" value="AMIN_dom"/>
</dbReference>
<dbReference type="GO" id="GO:0009253">
    <property type="term" value="P:peptidoglycan catabolic process"/>
    <property type="evidence" value="ECO:0007669"/>
    <property type="project" value="InterPro"/>
</dbReference>
<dbReference type="InterPro" id="IPR050695">
    <property type="entry name" value="N-acetylmuramoyl_amidase_3"/>
</dbReference>
<dbReference type="SMART" id="SM00646">
    <property type="entry name" value="Ami_3"/>
    <property type="match status" value="1"/>
</dbReference>
<keyword evidence="5" id="KW-1185">Reference proteome</keyword>
<dbReference type="GO" id="GO:0008745">
    <property type="term" value="F:N-acetylmuramoyl-L-alanine amidase activity"/>
    <property type="evidence" value="ECO:0007669"/>
    <property type="project" value="InterPro"/>
</dbReference>